<dbReference type="EMBL" id="AZIM01002033">
    <property type="protein sequence ID" value="ETE64974.1"/>
    <property type="molecule type" value="Genomic_DNA"/>
</dbReference>
<keyword evidence="3" id="KW-1185">Reference proteome</keyword>
<comment type="caution">
    <text evidence="2">The sequence shown here is derived from an EMBL/GenBank/DDBJ whole genome shotgun (WGS) entry which is preliminary data.</text>
</comment>
<dbReference type="PANTHER" id="PTHR35079">
    <property type="entry name" value="LUNG ADENOMA SUSCEPTIBILITY PROTEIN 2"/>
    <property type="match status" value="1"/>
</dbReference>
<dbReference type="InterPro" id="IPR031587">
    <property type="entry name" value="LAS2"/>
</dbReference>
<gene>
    <name evidence="2" type="ORF">L345_09258</name>
</gene>
<feature type="region of interest" description="Disordered" evidence="1">
    <location>
        <begin position="442"/>
        <end position="462"/>
    </location>
</feature>
<evidence type="ECO:0000313" key="2">
    <source>
        <dbReference type="EMBL" id="ETE64974.1"/>
    </source>
</evidence>
<dbReference type="Proteomes" id="UP000018936">
    <property type="component" value="Unassembled WGS sequence"/>
</dbReference>
<evidence type="ECO:0000256" key="1">
    <source>
        <dbReference type="SAM" id="MobiDB-lite"/>
    </source>
</evidence>
<evidence type="ECO:0000313" key="3">
    <source>
        <dbReference type="Proteomes" id="UP000018936"/>
    </source>
</evidence>
<feature type="compositionally biased region" description="Basic and acidic residues" evidence="1">
    <location>
        <begin position="445"/>
        <end position="459"/>
    </location>
</feature>
<sequence>MSCLVKKTNICSPETTVSSLLASGNFKSGHDSSHSSVQYKDKLYSSASQALEAYIKDFDLNLSSPDVRPGKIEILRRAPENFKSSKDNFEAKSENVKQHRHLGRRIVYEPDIVSLTTDDLLALPADGSLSCRISRSLAQRSNVNRRSWTTSASCSHHWTSSFHDKEKEDYLKNSLLPSSYHEAGRKKGTRYKFQKHHSVLPGNDQLANRETMLHKNYPRWLTSHKTELSISDISSIPESKYPIWLKNHNLLLDSSNENSTQTSHLSLQDNQELMGFQNIKRLNDMLSLKNECDTQSNYPKDSPSACFLLQGLREHKDPLIDDTEKLIQKARRALEPSAEQSTSLLKNDDSPCTVDVLEAERLWDNVPIGLFLISIYRKSPVPISCVEENSPPNPKASMVNNFLEDCLQNGQQESTFSGGNHHGPVEALKLMLFNLQAVQHSFHKNKSDRPNEESPKVSSEDEDFKLTNCDMIPVAQSLQRGDDNHLVSETNQHLMPLQYIYVNSEPANTYQQASCRILHQLDLRSLVPLVDQMKWITFALVADPGKGAIGTTAGTDKAGPC</sequence>
<reference evidence="2 3" key="1">
    <citation type="journal article" date="2013" name="Proc. Natl. Acad. Sci. U.S.A.">
        <title>The king cobra genome reveals dynamic gene evolution and adaptation in the snake venom system.</title>
        <authorList>
            <person name="Vonk F.J."/>
            <person name="Casewell N.R."/>
            <person name="Henkel C.V."/>
            <person name="Heimberg A.M."/>
            <person name="Jansen H.J."/>
            <person name="McCleary R.J."/>
            <person name="Kerkkamp H.M."/>
            <person name="Vos R.A."/>
            <person name="Guerreiro I."/>
            <person name="Calvete J.J."/>
            <person name="Wuster W."/>
            <person name="Woods A.E."/>
            <person name="Logan J.M."/>
            <person name="Harrison R.A."/>
            <person name="Castoe T.A."/>
            <person name="de Koning A.P."/>
            <person name="Pollock D.D."/>
            <person name="Yandell M."/>
            <person name="Calderon D."/>
            <person name="Renjifo C."/>
            <person name="Currier R.B."/>
            <person name="Salgado D."/>
            <person name="Pla D."/>
            <person name="Sanz L."/>
            <person name="Hyder A.S."/>
            <person name="Ribeiro J.M."/>
            <person name="Arntzen J.W."/>
            <person name="van den Thillart G.E."/>
            <person name="Boetzer M."/>
            <person name="Pirovano W."/>
            <person name="Dirks R.P."/>
            <person name="Spaink H.P."/>
            <person name="Duboule D."/>
            <person name="McGlinn E."/>
            <person name="Kini R.M."/>
            <person name="Richardson M.K."/>
        </authorList>
    </citation>
    <scope>NUCLEOTIDE SEQUENCE</scope>
    <source>
        <tissue evidence="2">Blood</tissue>
    </source>
</reference>
<dbReference type="OrthoDB" id="9934714at2759"/>
<proteinExistence type="predicted"/>
<organism evidence="2 3">
    <name type="scientific">Ophiophagus hannah</name>
    <name type="common">King cobra</name>
    <name type="synonym">Naja hannah</name>
    <dbReference type="NCBI Taxonomy" id="8665"/>
    <lineage>
        <taxon>Eukaryota</taxon>
        <taxon>Metazoa</taxon>
        <taxon>Chordata</taxon>
        <taxon>Craniata</taxon>
        <taxon>Vertebrata</taxon>
        <taxon>Euteleostomi</taxon>
        <taxon>Lepidosauria</taxon>
        <taxon>Squamata</taxon>
        <taxon>Bifurcata</taxon>
        <taxon>Unidentata</taxon>
        <taxon>Episquamata</taxon>
        <taxon>Toxicofera</taxon>
        <taxon>Serpentes</taxon>
        <taxon>Colubroidea</taxon>
        <taxon>Elapidae</taxon>
        <taxon>Elapinae</taxon>
        <taxon>Ophiophagus</taxon>
    </lineage>
</organism>
<dbReference type="PANTHER" id="PTHR35079:SF1">
    <property type="entry name" value="LUNG ADENOMA SUSCEPTIBILITY PROTEIN 2"/>
    <property type="match status" value="1"/>
</dbReference>
<evidence type="ECO:0008006" key="4">
    <source>
        <dbReference type="Google" id="ProtNLM"/>
    </source>
</evidence>
<name>V8NRW2_OPHHA</name>
<accession>V8NRW2</accession>
<dbReference type="AlphaFoldDB" id="V8NRW2"/>
<dbReference type="Pfam" id="PF15792">
    <property type="entry name" value="LAS2"/>
    <property type="match status" value="1"/>
</dbReference>
<dbReference type="InterPro" id="IPR052679">
    <property type="entry name" value="Cell_Prolif_Regulator"/>
</dbReference>
<feature type="non-terminal residue" evidence="2">
    <location>
        <position position="1"/>
    </location>
</feature>
<protein>
    <recommendedName>
        <fullName evidence="4">Lung adenoma susceptibility protein 2</fullName>
    </recommendedName>
</protein>